<evidence type="ECO:0000313" key="1">
    <source>
        <dbReference type="EMBL" id="KKQ35703.1"/>
    </source>
</evidence>
<sequence length="252" mass="28639">MEITSQQIVDKLNQLPDDLKSAFLSVRIDEKSQVIGKKYNLHIDKIGSLVFTIKALALGLLKIEDLSNKFTTELGVTKDVADQIKTEVVENIIKEIKKIWVENISKEKERENEDEDDWKDWEPGSEIAKLSPSEREKMLKMVAETAVDMPGPQETHDILVKAGLEHEVTDRTEQIGIEGYSLRNKNLAEEAQKDIEEKLGGPVIDLRKVEAKNREYQSESAQKIESSDGVMAEERNKILEMIENPSPLLKKE</sequence>
<accession>A0A0G0GXK2</accession>
<reference evidence="1 2" key="1">
    <citation type="journal article" date="2015" name="Nature">
        <title>rRNA introns, odd ribosomes, and small enigmatic genomes across a large radiation of phyla.</title>
        <authorList>
            <person name="Brown C.T."/>
            <person name="Hug L.A."/>
            <person name="Thomas B.C."/>
            <person name="Sharon I."/>
            <person name="Castelle C.J."/>
            <person name="Singh A."/>
            <person name="Wilkins M.J."/>
            <person name="Williams K.H."/>
            <person name="Banfield J.F."/>
        </authorList>
    </citation>
    <scope>NUCLEOTIDE SEQUENCE [LARGE SCALE GENOMIC DNA]</scope>
</reference>
<organism evidence="1 2">
    <name type="scientific">Candidatus Nomurabacteria bacterium GW2011_GWB1_37_5</name>
    <dbReference type="NCBI Taxonomy" id="1618742"/>
    <lineage>
        <taxon>Bacteria</taxon>
        <taxon>Candidatus Nomuraibacteriota</taxon>
    </lineage>
</organism>
<feature type="non-terminal residue" evidence="1">
    <location>
        <position position="252"/>
    </location>
</feature>
<proteinExistence type="predicted"/>
<comment type="caution">
    <text evidence="1">The sequence shown here is derived from an EMBL/GenBank/DDBJ whole genome shotgun (WGS) entry which is preliminary data.</text>
</comment>
<dbReference type="AlphaFoldDB" id="A0A0G0GXK2"/>
<name>A0A0G0GXK2_9BACT</name>
<dbReference type="Proteomes" id="UP000033876">
    <property type="component" value="Unassembled WGS sequence"/>
</dbReference>
<gene>
    <name evidence="1" type="ORF">US50_C0007G0011</name>
</gene>
<protein>
    <submittedName>
        <fullName evidence="1">Uncharacterized protein</fullName>
    </submittedName>
</protein>
<evidence type="ECO:0000313" key="2">
    <source>
        <dbReference type="Proteomes" id="UP000033876"/>
    </source>
</evidence>
<dbReference type="EMBL" id="LBTF01000007">
    <property type="protein sequence ID" value="KKQ35703.1"/>
    <property type="molecule type" value="Genomic_DNA"/>
</dbReference>